<dbReference type="CDD" id="cd03255">
    <property type="entry name" value="ABC_MJ0796_LolCDE_FtsE"/>
    <property type="match status" value="1"/>
</dbReference>
<keyword evidence="2" id="KW-0547">Nucleotide-binding</keyword>
<evidence type="ECO:0000259" key="4">
    <source>
        <dbReference type="PROSITE" id="PS50893"/>
    </source>
</evidence>
<keyword evidence="1" id="KW-0813">Transport</keyword>
<dbReference type="PROSITE" id="PS00211">
    <property type="entry name" value="ABC_TRANSPORTER_1"/>
    <property type="match status" value="1"/>
</dbReference>
<feature type="domain" description="ABC transporter" evidence="4">
    <location>
        <begin position="10"/>
        <end position="245"/>
    </location>
</feature>
<dbReference type="InterPro" id="IPR017871">
    <property type="entry name" value="ABC_transporter-like_CS"/>
</dbReference>
<dbReference type="InterPro" id="IPR017911">
    <property type="entry name" value="MacB-like_ATP-bd"/>
</dbReference>
<dbReference type="InterPro" id="IPR003593">
    <property type="entry name" value="AAA+_ATPase"/>
</dbReference>
<sequence length="246" mass="26795">MAAADNLPSLRAVHLLKTFGDGASQRTALRKVSLNLFPGQLALLMGPSGSGKSTLLAILSGLLHPDGGQVLTRPNDQTSFVDIWGISEAARDDFRRKHTGFIFQGYNLFPALSASQQLEIVLKWGNNLSPGEARRQAEEMLDRLGLLNQRHKKPAAMSGGEKQRVAIGRALVKNPTFLFADEPTSALDWENGQAVIQLLRDAAHSRGATIFVVSHDARMLPFVDVCFHLDDGNLEEHEIPLVVAGE</sequence>
<dbReference type="PANTHER" id="PTHR24220">
    <property type="entry name" value="IMPORT ATP-BINDING PROTEIN"/>
    <property type="match status" value="1"/>
</dbReference>
<dbReference type="Gene3D" id="3.40.50.300">
    <property type="entry name" value="P-loop containing nucleotide triphosphate hydrolases"/>
    <property type="match status" value="1"/>
</dbReference>
<dbReference type="GO" id="GO:0005524">
    <property type="term" value="F:ATP binding"/>
    <property type="evidence" value="ECO:0007669"/>
    <property type="project" value="UniProtKB-KW"/>
</dbReference>
<keyword evidence="3 5" id="KW-0067">ATP-binding</keyword>
<evidence type="ECO:0000256" key="2">
    <source>
        <dbReference type="ARBA" id="ARBA00022741"/>
    </source>
</evidence>
<dbReference type="SMART" id="SM00382">
    <property type="entry name" value="AAA"/>
    <property type="match status" value="1"/>
</dbReference>
<dbReference type="KEGG" id="lrs:PX52LOC_07199"/>
<protein>
    <submittedName>
        <fullName evidence="5">ABC transporter ATP-binding protein</fullName>
    </submittedName>
</protein>
<reference evidence="6" key="1">
    <citation type="submission" date="2019-08" db="EMBL/GenBank/DDBJ databases">
        <title>Limnoglobus roseus gen. nov., sp. nov., a novel freshwater planctomycete with a giant genome from the family Gemmataceae.</title>
        <authorList>
            <person name="Kulichevskaya I.S."/>
            <person name="Naumoff D.G."/>
            <person name="Miroshnikov K."/>
            <person name="Ivanova A."/>
            <person name="Philippov D.A."/>
            <person name="Hakobyan A."/>
            <person name="Rijpstra I.C."/>
            <person name="Sinninghe Damste J.S."/>
            <person name="Liesack W."/>
            <person name="Dedysh S.N."/>
        </authorList>
    </citation>
    <scope>NUCLEOTIDE SEQUENCE [LARGE SCALE GENOMIC DNA]</scope>
    <source>
        <strain evidence="6">PX52</strain>
    </source>
</reference>
<evidence type="ECO:0000313" key="5">
    <source>
        <dbReference type="EMBL" id="QEL20111.1"/>
    </source>
</evidence>
<evidence type="ECO:0000256" key="1">
    <source>
        <dbReference type="ARBA" id="ARBA00022448"/>
    </source>
</evidence>
<dbReference type="InterPro" id="IPR015854">
    <property type="entry name" value="ABC_transpr_LolD-like"/>
</dbReference>
<dbReference type="PROSITE" id="PS50893">
    <property type="entry name" value="ABC_TRANSPORTER_2"/>
    <property type="match status" value="1"/>
</dbReference>
<name>A0A5C1ALM6_9BACT</name>
<dbReference type="OrthoDB" id="9786950at2"/>
<organism evidence="5 6">
    <name type="scientific">Limnoglobus roseus</name>
    <dbReference type="NCBI Taxonomy" id="2598579"/>
    <lineage>
        <taxon>Bacteria</taxon>
        <taxon>Pseudomonadati</taxon>
        <taxon>Planctomycetota</taxon>
        <taxon>Planctomycetia</taxon>
        <taxon>Gemmatales</taxon>
        <taxon>Gemmataceae</taxon>
        <taxon>Limnoglobus</taxon>
    </lineage>
</organism>
<dbReference type="AlphaFoldDB" id="A0A5C1ALM6"/>
<dbReference type="PANTHER" id="PTHR24220:SF659">
    <property type="entry name" value="TRANSPORTER, PUTATIVE-RELATED"/>
    <property type="match status" value="1"/>
</dbReference>
<dbReference type="EMBL" id="CP042425">
    <property type="protein sequence ID" value="QEL20111.1"/>
    <property type="molecule type" value="Genomic_DNA"/>
</dbReference>
<keyword evidence="6" id="KW-1185">Reference proteome</keyword>
<dbReference type="GO" id="GO:0016887">
    <property type="term" value="F:ATP hydrolysis activity"/>
    <property type="evidence" value="ECO:0007669"/>
    <property type="project" value="InterPro"/>
</dbReference>
<dbReference type="GO" id="GO:0005886">
    <property type="term" value="C:plasma membrane"/>
    <property type="evidence" value="ECO:0007669"/>
    <property type="project" value="TreeGrafter"/>
</dbReference>
<dbReference type="InterPro" id="IPR003439">
    <property type="entry name" value="ABC_transporter-like_ATP-bd"/>
</dbReference>
<dbReference type="SUPFAM" id="SSF52540">
    <property type="entry name" value="P-loop containing nucleoside triphosphate hydrolases"/>
    <property type="match status" value="1"/>
</dbReference>
<dbReference type="InterPro" id="IPR027417">
    <property type="entry name" value="P-loop_NTPase"/>
</dbReference>
<dbReference type="Pfam" id="PF00005">
    <property type="entry name" value="ABC_tran"/>
    <property type="match status" value="1"/>
</dbReference>
<proteinExistence type="predicted"/>
<evidence type="ECO:0000313" key="6">
    <source>
        <dbReference type="Proteomes" id="UP000324974"/>
    </source>
</evidence>
<accession>A0A5C1ALM6</accession>
<dbReference type="RefSeq" id="WP_149114437.1">
    <property type="nucleotide sequence ID" value="NZ_CP042425.1"/>
</dbReference>
<gene>
    <name evidence="5" type="ORF">PX52LOC_07199</name>
</gene>
<evidence type="ECO:0000256" key="3">
    <source>
        <dbReference type="ARBA" id="ARBA00022840"/>
    </source>
</evidence>
<dbReference type="GO" id="GO:0022857">
    <property type="term" value="F:transmembrane transporter activity"/>
    <property type="evidence" value="ECO:0007669"/>
    <property type="project" value="TreeGrafter"/>
</dbReference>
<dbReference type="Proteomes" id="UP000324974">
    <property type="component" value="Chromosome"/>
</dbReference>